<dbReference type="RefSeq" id="WP_130358536.1">
    <property type="nucleotide sequence ID" value="NZ_SGXC01000002.1"/>
</dbReference>
<comment type="subcellular location">
    <subcellularLocation>
        <location evidence="1">Cell membrane</location>
        <topology evidence="1">Lipid-anchor</topology>
    </subcellularLocation>
</comment>
<proteinExistence type="inferred from homology"/>
<evidence type="ECO:0000256" key="1">
    <source>
        <dbReference type="ARBA" id="ARBA00004193"/>
    </source>
</evidence>
<keyword evidence="6" id="KW-0449">Lipoprotein</keyword>
<evidence type="ECO:0000259" key="7">
    <source>
        <dbReference type="Pfam" id="PF02608"/>
    </source>
</evidence>
<evidence type="ECO:0000256" key="4">
    <source>
        <dbReference type="ARBA" id="ARBA00022729"/>
    </source>
</evidence>
<reference evidence="8 9" key="1">
    <citation type="submission" date="2019-02" db="EMBL/GenBank/DDBJ databases">
        <title>Genomic Encyclopedia of Type Strains, Phase IV (KMG-IV): sequencing the most valuable type-strain genomes for metagenomic binning, comparative biology and taxonomic classification.</title>
        <authorList>
            <person name="Goeker M."/>
        </authorList>
    </citation>
    <scope>NUCLEOTIDE SEQUENCE [LARGE SCALE GENOMIC DNA]</scope>
    <source>
        <strain evidence="8 9">K24</strain>
    </source>
</reference>
<dbReference type="OrthoDB" id="9784230at2"/>
<dbReference type="Pfam" id="PF02608">
    <property type="entry name" value="Bmp"/>
    <property type="match status" value="1"/>
</dbReference>
<dbReference type="InterPro" id="IPR050957">
    <property type="entry name" value="BMP_lipoprotein"/>
</dbReference>
<evidence type="ECO:0000256" key="6">
    <source>
        <dbReference type="ARBA" id="ARBA00023288"/>
    </source>
</evidence>
<dbReference type="SUPFAM" id="SSF53822">
    <property type="entry name" value="Periplasmic binding protein-like I"/>
    <property type="match status" value="1"/>
</dbReference>
<accession>A0A4V2F327</accession>
<evidence type="ECO:0000256" key="2">
    <source>
        <dbReference type="ARBA" id="ARBA00008610"/>
    </source>
</evidence>
<dbReference type="PANTHER" id="PTHR34296">
    <property type="entry name" value="TRANSCRIPTIONAL ACTIVATOR PROTEIN MED"/>
    <property type="match status" value="1"/>
</dbReference>
<evidence type="ECO:0000256" key="3">
    <source>
        <dbReference type="ARBA" id="ARBA00022475"/>
    </source>
</evidence>
<keyword evidence="5" id="KW-0472">Membrane</keyword>
<evidence type="ECO:0000256" key="5">
    <source>
        <dbReference type="ARBA" id="ARBA00023136"/>
    </source>
</evidence>
<dbReference type="Gene3D" id="3.40.50.2300">
    <property type="match status" value="2"/>
</dbReference>
<sequence length="309" mass="32567">MRVKVLLFGSPGYGSFNQCGVAGVEIARGAGRQVELIWIESTGPAIRAARVIDVCHRGADLVIAYGSAGDYPVAMAAERFPHIHFVVIQGSHLAENCAVYGVRQEQSAFLAGVAAAAESRTGGLGHLSAVKTDAALSARAAYVDGAMRHSPGMGMMTSFCGSQDDEGLAFETCEAMAKRGVDVVFAAIDGGRPGAVLACQKFRLRQIGAIVDWTETDPKLFVGSAIADTGRCIAAAIQDHAGGNLPFGTRVDHGVECPEYVRLALSPLAAPSTRQAVEEWSQALLRGEVTPSREYSGREFDLSGLLSRI</sequence>
<dbReference type="AlphaFoldDB" id="A0A4V2F327"/>
<keyword evidence="4" id="KW-0732">Signal</keyword>
<evidence type="ECO:0000313" key="8">
    <source>
        <dbReference type="EMBL" id="RZS80934.1"/>
    </source>
</evidence>
<dbReference type="InterPro" id="IPR003760">
    <property type="entry name" value="PnrA-like"/>
</dbReference>
<keyword evidence="9" id="KW-1185">Reference proteome</keyword>
<feature type="domain" description="ABC transporter substrate-binding protein PnrA-like" evidence="7">
    <location>
        <begin position="15"/>
        <end position="280"/>
    </location>
</feature>
<gene>
    <name evidence="8" type="ORF">EV675_3547</name>
</gene>
<protein>
    <submittedName>
        <fullName evidence="8">Nucleoside-binding protein</fullName>
    </submittedName>
</protein>
<name>A0A4V2F327_9BURK</name>
<keyword evidence="3" id="KW-1003">Cell membrane</keyword>
<comment type="caution">
    <text evidence="8">The sequence shown here is derived from an EMBL/GenBank/DDBJ whole genome shotgun (WGS) entry which is preliminary data.</text>
</comment>
<evidence type="ECO:0000313" key="9">
    <source>
        <dbReference type="Proteomes" id="UP000292445"/>
    </source>
</evidence>
<dbReference type="Proteomes" id="UP000292445">
    <property type="component" value="Unassembled WGS sequence"/>
</dbReference>
<organism evidence="8 9">
    <name type="scientific">Pigmentiphaga kullae</name>
    <dbReference type="NCBI Taxonomy" id="151784"/>
    <lineage>
        <taxon>Bacteria</taxon>
        <taxon>Pseudomonadati</taxon>
        <taxon>Pseudomonadota</taxon>
        <taxon>Betaproteobacteria</taxon>
        <taxon>Burkholderiales</taxon>
        <taxon>Alcaligenaceae</taxon>
        <taxon>Pigmentiphaga</taxon>
    </lineage>
</organism>
<dbReference type="InterPro" id="IPR028082">
    <property type="entry name" value="Peripla_BP_I"/>
</dbReference>
<dbReference type="EMBL" id="SGXC01000002">
    <property type="protein sequence ID" value="RZS80934.1"/>
    <property type="molecule type" value="Genomic_DNA"/>
</dbReference>
<comment type="similarity">
    <text evidence="2">Belongs to the BMP lipoprotein family.</text>
</comment>
<dbReference type="PANTHER" id="PTHR34296:SF2">
    <property type="entry name" value="ABC TRANSPORTER GUANOSINE-BINDING PROTEIN NUPN"/>
    <property type="match status" value="1"/>
</dbReference>
<dbReference type="GO" id="GO:0005886">
    <property type="term" value="C:plasma membrane"/>
    <property type="evidence" value="ECO:0007669"/>
    <property type="project" value="UniProtKB-SubCell"/>
</dbReference>